<name>A0A151NTS8_ALLMI</name>
<sequence length="69" mass="7639">MECRPDMASLVYMVQGWGEIEFPTDVAGLGPTQWQAGQNCKALADYLLKPEDQEPSLGNKLVPIHSEFS</sequence>
<gene>
    <name evidence="1" type="ORF">Y1Q_0006593</name>
</gene>
<reference evidence="1 2" key="1">
    <citation type="journal article" date="2012" name="Genome Biol.">
        <title>Sequencing three crocodilian genomes to illuminate the evolution of archosaurs and amniotes.</title>
        <authorList>
            <person name="St John J.A."/>
            <person name="Braun E.L."/>
            <person name="Isberg S.R."/>
            <person name="Miles L.G."/>
            <person name="Chong A.Y."/>
            <person name="Gongora J."/>
            <person name="Dalzell P."/>
            <person name="Moran C."/>
            <person name="Bed'hom B."/>
            <person name="Abzhanov A."/>
            <person name="Burgess S.C."/>
            <person name="Cooksey A.M."/>
            <person name="Castoe T.A."/>
            <person name="Crawford N.G."/>
            <person name="Densmore L.D."/>
            <person name="Drew J.C."/>
            <person name="Edwards S.V."/>
            <person name="Faircloth B.C."/>
            <person name="Fujita M.K."/>
            <person name="Greenwold M.J."/>
            <person name="Hoffmann F.G."/>
            <person name="Howard J.M."/>
            <person name="Iguchi T."/>
            <person name="Janes D.E."/>
            <person name="Khan S.Y."/>
            <person name="Kohno S."/>
            <person name="de Koning A.J."/>
            <person name="Lance S.L."/>
            <person name="McCarthy F.M."/>
            <person name="McCormack J.E."/>
            <person name="Merchant M.E."/>
            <person name="Peterson D.G."/>
            <person name="Pollock D.D."/>
            <person name="Pourmand N."/>
            <person name="Raney B.J."/>
            <person name="Roessler K.A."/>
            <person name="Sanford J.R."/>
            <person name="Sawyer R.H."/>
            <person name="Schmidt C.J."/>
            <person name="Triplett E.W."/>
            <person name="Tuberville T.D."/>
            <person name="Venegas-Anaya M."/>
            <person name="Howard J.T."/>
            <person name="Jarvis E.D."/>
            <person name="Guillette L.J.Jr."/>
            <person name="Glenn T.C."/>
            <person name="Green R.E."/>
            <person name="Ray D.A."/>
        </authorList>
    </citation>
    <scope>NUCLEOTIDE SEQUENCE [LARGE SCALE GENOMIC DNA]</scope>
    <source>
        <strain evidence="1">KSC_2009_1</strain>
    </source>
</reference>
<dbReference type="Proteomes" id="UP000050525">
    <property type="component" value="Unassembled WGS sequence"/>
</dbReference>
<comment type="caution">
    <text evidence="1">The sequence shown here is derived from an EMBL/GenBank/DDBJ whole genome shotgun (WGS) entry which is preliminary data.</text>
</comment>
<evidence type="ECO:0000313" key="1">
    <source>
        <dbReference type="EMBL" id="KYO40060.1"/>
    </source>
</evidence>
<dbReference type="AlphaFoldDB" id="A0A151NTS8"/>
<keyword evidence="2" id="KW-1185">Reference proteome</keyword>
<evidence type="ECO:0000313" key="2">
    <source>
        <dbReference type="Proteomes" id="UP000050525"/>
    </source>
</evidence>
<proteinExistence type="predicted"/>
<accession>A0A151NTS8</accession>
<protein>
    <submittedName>
        <fullName evidence="1">Uncharacterized protein</fullName>
    </submittedName>
</protein>
<dbReference type="EMBL" id="AKHW03002098">
    <property type="protein sequence ID" value="KYO40060.1"/>
    <property type="molecule type" value="Genomic_DNA"/>
</dbReference>
<organism evidence="1 2">
    <name type="scientific">Alligator mississippiensis</name>
    <name type="common">American alligator</name>
    <dbReference type="NCBI Taxonomy" id="8496"/>
    <lineage>
        <taxon>Eukaryota</taxon>
        <taxon>Metazoa</taxon>
        <taxon>Chordata</taxon>
        <taxon>Craniata</taxon>
        <taxon>Vertebrata</taxon>
        <taxon>Euteleostomi</taxon>
        <taxon>Archelosauria</taxon>
        <taxon>Archosauria</taxon>
        <taxon>Crocodylia</taxon>
        <taxon>Alligatoridae</taxon>
        <taxon>Alligatorinae</taxon>
        <taxon>Alligator</taxon>
    </lineage>
</organism>